<dbReference type="HOGENOM" id="CLU_014312_8_3_9"/>
<dbReference type="InterPro" id="IPR003953">
    <property type="entry name" value="FAD-dep_OxRdtase_2_FAD-bd"/>
</dbReference>
<dbReference type="GO" id="GO:0000104">
    <property type="term" value="F:succinate dehydrogenase activity"/>
    <property type="evidence" value="ECO:0007669"/>
    <property type="project" value="TreeGrafter"/>
</dbReference>
<name>C7G8H0_9FIRM</name>
<reference evidence="4 5" key="1">
    <citation type="submission" date="2009-08" db="EMBL/GenBank/DDBJ databases">
        <authorList>
            <person name="Weinstock G."/>
            <person name="Sodergren E."/>
            <person name="Clifton S."/>
            <person name="Fulton L."/>
            <person name="Fulton B."/>
            <person name="Courtney L."/>
            <person name="Fronick C."/>
            <person name="Harrison M."/>
            <person name="Strong C."/>
            <person name="Farmer C."/>
            <person name="Delahaunty K."/>
            <person name="Markovic C."/>
            <person name="Hall O."/>
            <person name="Minx P."/>
            <person name="Tomlinson C."/>
            <person name="Mitreva M."/>
            <person name="Nelson J."/>
            <person name="Hou S."/>
            <person name="Wollam A."/>
            <person name="Pepin K.H."/>
            <person name="Johnson M."/>
            <person name="Bhonagiri V."/>
            <person name="Nash W.E."/>
            <person name="Warren W."/>
            <person name="Chinwalla A."/>
            <person name="Mardis E.R."/>
            <person name="Wilson R.K."/>
        </authorList>
    </citation>
    <scope>NUCLEOTIDE SEQUENCE [LARGE SCALE GENOMIC DNA]</scope>
    <source>
        <strain evidence="4 5">L1-82</strain>
    </source>
</reference>
<accession>C7G8H0</accession>
<dbReference type="PIRSF" id="PIRSF000171">
    <property type="entry name" value="SDHA_APRA_LASPO"/>
    <property type="match status" value="1"/>
</dbReference>
<gene>
    <name evidence="4" type="ORF">ROSINTL182_06194</name>
</gene>
<keyword evidence="1" id="KW-0285">Flavoprotein</keyword>
<keyword evidence="2" id="KW-0560">Oxidoreductase</keyword>
<dbReference type="EMBL" id="ABYJ02000053">
    <property type="protein sequence ID" value="EEV01917.1"/>
    <property type="molecule type" value="Genomic_DNA"/>
</dbReference>
<evidence type="ECO:0000313" key="4">
    <source>
        <dbReference type="EMBL" id="EEV01917.1"/>
    </source>
</evidence>
<dbReference type="SUPFAM" id="SSF51905">
    <property type="entry name" value="FAD/NAD(P)-binding domain"/>
    <property type="match status" value="1"/>
</dbReference>
<dbReference type="GO" id="GO:0009061">
    <property type="term" value="P:anaerobic respiration"/>
    <property type="evidence" value="ECO:0007669"/>
    <property type="project" value="TreeGrafter"/>
</dbReference>
<dbReference type="GO" id="GO:0009055">
    <property type="term" value="F:electron transfer activity"/>
    <property type="evidence" value="ECO:0007669"/>
    <property type="project" value="TreeGrafter"/>
</dbReference>
<evidence type="ECO:0000256" key="1">
    <source>
        <dbReference type="ARBA" id="ARBA00022630"/>
    </source>
</evidence>
<evidence type="ECO:0000313" key="5">
    <source>
        <dbReference type="Proteomes" id="UP000004828"/>
    </source>
</evidence>
<dbReference type="Proteomes" id="UP000004828">
    <property type="component" value="Unassembled WGS sequence"/>
</dbReference>
<organism evidence="4 5">
    <name type="scientific">Roseburia intestinalis L1-82</name>
    <dbReference type="NCBI Taxonomy" id="536231"/>
    <lineage>
        <taxon>Bacteria</taxon>
        <taxon>Bacillati</taxon>
        <taxon>Bacillota</taxon>
        <taxon>Clostridia</taxon>
        <taxon>Lachnospirales</taxon>
        <taxon>Lachnospiraceae</taxon>
        <taxon>Roseburia</taxon>
    </lineage>
</organism>
<dbReference type="Gene3D" id="1.20.58.100">
    <property type="entry name" value="Fumarate reductase/succinate dehydrogenase flavoprotein-like, C-terminal domain"/>
    <property type="match status" value="1"/>
</dbReference>
<evidence type="ECO:0000256" key="2">
    <source>
        <dbReference type="ARBA" id="ARBA00023002"/>
    </source>
</evidence>
<dbReference type="GO" id="GO:0005886">
    <property type="term" value="C:plasma membrane"/>
    <property type="evidence" value="ECO:0007669"/>
    <property type="project" value="TreeGrafter"/>
</dbReference>
<dbReference type="InterPro" id="IPR037099">
    <property type="entry name" value="Fum_R/Succ_DH_flav-like_C_sf"/>
</dbReference>
<protein>
    <submittedName>
        <fullName evidence="4">Putative adenylylsulfate reductase, alpha subunit</fullName>
    </submittedName>
</protein>
<dbReference type="Pfam" id="PF00890">
    <property type="entry name" value="FAD_binding_2"/>
    <property type="match status" value="1"/>
</dbReference>
<dbReference type="PANTHER" id="PTHR11632:SF51">
    <property type="entry name" value="SUCCINATE DEHYDROGENASE [UBIQUINONE] FLAVOPROTEIN SUBUNIT, MITOCHONDRIAL"/>
    <property type="match status" value="1"/>
</dbReference>
<sequence>MPILKQRSCFIFKGISVKNKIFHTQDLCSGTNLICAKNCAEMENYMKTEIITSDVLIIGGGTSGCYAALTIAEQNPELKVVIAEKANIIRSGCLAAGVNALNAYITEGRKPEDYVDYATKDANGIVRKDLLLSMSQGLNRVTAKLEELGLVILKDENGKYVTRGNRNIKINGENIKPILAEAVKAQKNVKVINHVNITDYITEQDKVTGAYGFDVNEKIAYIFSAKAVLCATGGAAGLYRPNNPGFSRHKMWYPPFNTGAGYAMGILAGAEMTTFEMRFIALRCKDTIAPTGTIAQGVGAKQINSLGEVYETKYGITTEERVYGTVAENQEGRGPCYLHTEGIKEEQGKDLLKAYLNMAPSQTLKWIESGKEPNEQDVEIEGTEPYIVGGHTASGYWIDDARRTTLKGLYAAGDVAGGCPQKYVTGALVEGEIAAETILKDLKQEEEGQQSEGQASKEQLEKLAQAVDQEYESCFAEKKSFFGTEQIEEAMQKVMDAYAGGIGTNYRYNEKQLNIAEEKIDQLFALTKDLTAKDTDDLLHIYEVKERLVVCKSVIAHLKARKETRWRGFGQNMDYPGTKDDWDKKAVNSVYENGKIKILFRDLTQTPDFGQKGGTL</sequence>
<dbReference type="Gene3D" id="3.50.50.60">
    <property type="entry name" value="FAD/NAD(P)-binding domain"/>
    <property type="match status" value="1"/>
</dbReference>
<dbReference type="SUPFAM" id="SSF56425">
    <property type="entry name" value="Succinate dehydrogenase/fumarate reductase flavoprotein, catalytic domain"/>
    <property type="match status" value="1"/>
</dbReference>
<proteinExistence type="predicted"/>
<dbReference type="PANTHER" id="PTHR11632">
    <property type="entry name" value="SUCCINATE DEHYDROGENASE 2 FLAVOPROTEIN SUBUNIT"/>
    <property type="match status" value="1"/>
</dbReference>
<feature type="domain" description="FAD-dependent oxidoreductase 2 FAD-binding" evidence="3">
    <location>
        <begin position="54"/>
        <end position="418"/>
    </location>
</feature>
<comment type="caution">
    <text evidence="4">The sequence shown here is derived from an EMBL/GenBank/DDBJ whole genome shotgun (WGS) entry which is preliminary data.</text>
</comment>
<dbReference type="Gene3D" id="3.90.700.10">
    <property type="entry name" value="Succinate dehydrogenase/fumarate reductase flavoprotein, catalytic domain"/>
    <property type="match status" value="1"/>
</dbReference>
<dbReference type="PRINTS" id="PR00411">
    <property type="entry name" value="PNDRDTASEI"/>
</dbReference>
<dbReference type="InterPro" id="IPR030664">
    <property type="entry name" value="SdhA/FrdA/AprA"/>
</dbReference>
<dbReference type="SUPFAM" id="SSF46977">
    <property type="entry name" value="Succinate dehydrogenase/fumarate reductase flavoprotein C-terminal domain"/>
    <property type="match status" value="1"/>
</dbReference>
<evidence type="ECO:0000259" key="3">
    <source>
        <dbReference type="Pfam" id="PF00890"/>
    </source>
</evidence>
<dbReference type="InterPro" id="IPR036188">
    <property type="entry name" value="FAD/NAD-bd_sf"/>
</dbReference>
<dbReference type="AlphaFoldDB" id="C7G8H0"/>
<dbReference type="NCBIfam" id="NF005331">
    <property type="entry name" value="PRK06854.1-2"/>
    <property type="match status" value="1"/>
</dbReference>
<dbReference type="GO" id="GO:0033765">
    <property type="term" value="F:steroid dehydrogenase activity, acting on the CH-CH group of donors"/>
    <property type="evidence" value="ECO:0007669"/>
    <property type="project" value="UniProtKB-ARBA"/>
</dbReference>
<dbReference type="InterPro" id="IPR027477">
    <property type="entry name" value="Succ_DH/fumarate_Rdtase_cat_sf"/>
</dbReference>
<dbReference type="GO" id="GO:0050660">
    <property type="term" value="F:flavin adenine dinucleotide binding"/>
    <property type="evidence" value="ECO:0007669"/>
    <property type="project" value="TreeGrafter"/>
</dbReference>
<dbReference type="PRINTS" id="PR00368">
    <property type="entry name" value="FADPNR"/>
</dbReference>